<evidence type="ECO:0000256" key="1">
    <source>
        <dbReference type="SAM" id="MobiDB-lite"/>
    </source>
</evidence>
<reference evidence="3" key="1">
    <citation type="submission" date="2019-04" db="EMBL/GenBank/DDBJ databases">
        <title>Genome assembly of Zosterops borbonicus 15179.</title>
        <authorList>
            <person name="Leroy T."/>
            <person name="Anselmetti Y."/>
            <person name="Tilak M.-K."/>
            <person name="Nabholz B."/>
        </authorList>
    </citation>
    <scope>NUCLEOTIDE SEQUENCE</scope>
    <source>
        <strain evidence="3">HGM_15179</strain>
        <tissue evidence="3">Muscle</tissue>
    </source>
</reference>
<feature type="compositionally biased region" description="Low complexity" evidence="1">
    <location>
        <begin position="158"/>
        <end position="167"/>
    </location>
</feature>
<dbReference type="OrthoDB" id="296386at2759"/>
<evidence type="ECO:0000259" key="2">
    <source>
        <dbReference type="Pfam" id="PF16178"/>
    </source>
</evidence>
<protein>
    <recommendedName>
        <fullName evidence="2">Anoctamin dimerisation domain-containing protein</fullName>
    </recommendedName>
</protein>
<proteinExistence type="predicted"/>
<evidence type="ECO:0000313" key="3">
    <source>
        <dbReference type="EMBL" id="TRZ14825.1"/>
    </source>
</evidence>
<dbReference type="Proteomes" id="UP000796761">
    <property type="component" value="Unassembled WGS sequence"/>
</dbReference>
<evidence type="ECO:0000313" key="4">
    <source>
        <dbReference type="Proteomes" id="UP000796761"/>
    </source>
</evidence>
<feature type="region of interest" description="Disordered" evidence="1">
    <location>
        <begin position="124"/>
        <end position="171"/>
    </location>
</feature>
<dbReference type="Pfam" id="PF16178">
    <property type="entry name" value="Anoct_dimer"/>
    <property type="match status" value="1"/>
</dbReference>
<dbReference type="GO" id="GO:0046983">
    <property type="term" value="F:protein dimerization activity"/>
    <property type="evidence" value="ECO:0007669"/>
    <property type="project" value="InterPro"/>
</dbReference>
<sequence>MCFIKVHQARVFLGDQTGKSDFALPSSHPTLNGRKTAKSARDSFSAYNSKYLTVPQNRTSCHRSGNNGALEASVVSYRCSIINNYMEGMQGALRDKASSSGLHFRDSKRKVDYVLAYHYRRRLARREPGTSSPEPGHGSASSTLVSNGGTGKGCAEPQQQQQQDGGQRALREWPGLPGLEVVELSPLDALEEERRLQREEYERNLLEAGLEIEKDPEVRVGHLHIIHGIGCSYG</sequence>
<feature type="compositionally biased region" description="Polar residues" evidence="1">
    <location>
        <begin position="129"/>
        <end position="147"/>
    </location>
</feature>
<organism evidence="3 4">
    <name type="scientific">Zosterops borbonicus</name>
    <dbReference type="NCBI Taxonomy" id="364589"/>
    <lineage>
        <taxon>Eukaryota</taxon>
        <taxon>Metazoa</taxon>
        <taxon>Chordata</taxon>
        <taxon>Craniata</taxon>
        <taxon>Vertebrata</taxon>
        <taxon>Euteleostomi</taxon>
        <taxon>Archelosauria</taxon>
        <taxon>Archosauria</taxon>
        <taxon>Dinosauria</taxon>
        <taxon>Saurischia</taxon>
        <taxon>Theropoda</taxon>
        <taxon>Coelurosauria</taxon>
        <taxon>Aves</taxon>
        <taxon>Neognathae</taxon>
        <taxon>Neoaves</taxon>
        <taxon>Telluraves</taxon>
        <taxon>Australaves</taxon>
        <taxon>Passeriformes</taxon>
        <taxon>Sylvioidea</taxon>
        <taxon>Zosteropidae</taxon>
        <taxon>Zosterops</taxon>
    </lineage>
</organism>
<comment type="caution">
    <text evidence="3">The sequence shown here is derived from an EMBL/GenBank/DDBJ whole genome shotgun (WGS) entry which is preliminary data.</text>
</comment>
<keyword evidence="4" id="KW-1185">Reference proteome</keyword>
<gene>
    <name evidence="3" type="ORF">HGM15179_012288</name>
</gene>
<dbReference type="AlphaFoldDB" id="A0A8K1LI08"/>
<accession>A0A8K1LI08</accession>
<dbReference type="InterPro" id="IPR032394">
    <property type="entry name" value="Anoct_dimer"/>
</dbReference>
<feature type="domain" description="Anoctamin dimerisation" evidence="2">
    <location>
        <begin position="104"/>
        <end position="221"/>
    </location>
</feature>
<dbReference type="EMBL" id="SWJQ01000405">
    <property type="protein sequence ID" value="TRZ14825.1"/>
    <property type="molecule type" value="Genomic_DNA"/>
</dbReference>
<name>A0A8K1LI08_9PASS</name>